<dbReference type="Proteomes" id="UP001057702">
    <property type="component" value="Unassembled WGS sequence"/>
</dbReference>
<name>A0ABT1PPM6_9ACTN</name>
<organism evidence="5 6">
    <name type="scientific">Streptomyces humicola</name>
    <dbReference type="NCBI Taxonomy" id="2953240"/>
    <lineage>
        <taxon>Bacteria</taxon>
        <taxon>Bacillati</taxon>
        <taxon>Actinomycetota</taxon>
        <taxon>Actinomycetes</taxon>
        <taxon>Kitasatosporales</taxon>
        <taxon>Streptomycetaceae</taxon>
        <taxon>Streptomyces</taxon>
    </lineage>
</organism>
<keyword evidence="2" id="KW-0645">Protease</keyword>
<dbReference type="RefSeq" id="WP_255918532.1">
    <property type="nucleotide sequence ID" value="NZ_JANFNG010000001.1"/>
</dbReference>
<evidence type="ECO:0000256" key="1">
    <source>
        <dbReference type="ARBA" id="ARBA00006534"/>
    </source>
</evidence>
<dbReference type="EMBL" id="JANFNG010000001">
    <property type="protein sequence ID" value="MCQ4079626.1"/>
    <property type="molecule type" value="Genomic_DNA"/>
</dbReference>
<evidence type="ECO:0000256" key="2">
    <source>
        <dbReference type="ARBA" id="ARBA00022670"/>
    </source>
</evidence>
<dbReference type="SUPFAM" id="SSF52317">
    <property type="entry name" value="Class I glutamine amidotransferase-like"/>
    <property type="match status" value="1"/>
</dbReference>
<protein>
    <submittedName>
        <fullName evidence="5">Peptidase E</fullName>
    </submittedName>
</protein>
<evidence type="ECO:0000313" key="5">
    <source>
        <dbReference type="EMBL" id="MCQ4079626.1"/>
    </source>
</evidence>
<keyword evidence="6" id="KW-1185">Reference proteome</keyword>
<evidence type="ECO:0000256" key="3">
    <source>
        <dbReference type="ARBA" id="ARBA00022801"/>
    </source>
</evidence>
<evidence type="ECO:0000256" key="4">
    <source>
        <dbReference type="ARBA" id="ARBA00022825"/>
    </source>
</evidence>
<gene>
    <name evidence="5" type="ORF">NGB36_03180</name>
</gene>
<dbReference type="Gene3D" id="3.40.50.880">
    <property type="match status" value="1"/>
</dbReference>
<comment type="caution">
    <text evidence="5">The sequence shown here is derived from an EMBL/GenBank/DDBJ whole genome shotgun (WGS) entry which is preliminary data.</text>
</comment>
<evidence type="ECO:0000313" key="6">
    <source>
        <dbReference type="Proteomes" id="UP001057702"/>
    </source>
</evidence>
<comment type="similarity">
    <text evidence="1">Belongs to the peptidase S51 family.</text>
</comment>
<dbReference type="PANTHER" id="PTHR20842:SF0">
    <property type="entry name" value="ALPHA-ASPARTYL DIPEPTIDASE"/>
    <property type="match status" value="1"/>
</dbReference>
<accession>A0ABT1PPM6</accession>
<dbReference type="Pfam" id="PF03575">
    <property type="entry name" value="Peptidase_S51"/>
    <property type="match status" value="1"/>
</dbReference>
<keyword evidence="4" id="KW-0720">Serine protease</keyword>
<dbReference type="PANTHER" id="PTHR20842">
    <property type="entry name" value="PROTEASE S51 ALPHA-ASPARTYL DIPEPTIDASE"/>
    <property type="match status" value="1"/>
</dbReference>
<dbReference type="InterPro" id="IPR029062">
    <property type="entry name" value="Class_I_gatase-like"/>
</dbReference>
<keyword evidence="3" id="KW-0378">Hydrolase</keyword>
<reference evidence="5" key="1">
    <citation type="submission" date="2022-06" db="EMBL/GenBank/DDBJ databases">
        <title>Draft genome sequence of Streptomyces sp. RB6PN25 isolated from peat swamp forest in Thailand.</title>
        <authorList>
            <person name="Duangmal K."/>
            <person name="Klaysubun C."/>
        </authorList>
    </citation>
    <scope>NUCLEOTIDE SEQUENCE</scope>
    <source>
        <strain evidence="5">RB6PN25</strain>
    </source>
</reference>
<sequence length="206" mass="22629">MYLSSWRLGLRPERLLELLPDGGPAAVVPNALDAEPEPVREEGIAREVAALRGLGIDSDVLDLGDYAGRPERLADRLQHYRMMWVRGGNVFVLRHAMARSGAEAVLAEAMASDALVYSGYSAGCCVLAPSLRGLELVDDPEQVRKRFGAEPRWDGLGLLDYMIVPHHRSAHPESERIELVVRRLAGDGVAHRTLRDGEEIVVDTTS</sequence>
<dbReference type="InterPro" id="IPR005320">
    <property type="entry name" value="Peptidase_S51"/>
</dbReference>
<proteinExistence type="inferred from homology"/>